<dbReference type="EMBL" id="AP023322">
    <property type="protein sequence ID" value="BCI64863.1"/>
    <property type="molecule type" value="Genomic_DNA"/>
</dbReference>
<feature type="active site" description="Nucleophile" evidence="1">
    <location>
        <position position="293"/>
    </location>
</feature>
<dbReference type="Pfam" id="PF05448">
    <property type="entry name" value="AXE1"/>
    <property type="match status" value="1"/>
</dbReference>
<dbReference type="GO" id="GO:0005976">
    <property type="term" value="P:polysaccharide metabolic process"/>
    <property type="evidence" value="ECO:0007669"/>
    <property type="project" value="TreeGrafter"/>
</dbReference>
<dbReference type="GO" id="GO:0052689">
    <property type="term" value="F:carboxylic ester hydrolase activity"/>
    <property type="evidence" value="ECO:0007669"/>
    <property type="project" value="TreeGrafter"/>
</dbReference>
<dbReference type="PANTHER" id="PTHR40111:SF1">
    <property type="entry name" value="CEPHALOSPORIN-C DEACETYLASE"/>
    <property type="match status" value="1"/>
</dbReference>
<reference evidence="4" key="1">
    <citation type="submission" date="2020-07" db="EMBL/GenBank/DDBJ databases">
        <title>Complete genome sequencing of Coprobacter sp. strain 2CBH44.</title>
        <authorList>
            <person name="Sakamoto M."/>
            <person name="Murakami T."/>
            <person name="Mori H."/>
        </authorList>
    </citation>
    <scope>NUCLEOTIDE SEQUENCE [LARGE SCALE GENOMIC DNA]</scope>
    <source>
        <strain evidence="4">2CBH44</strain>
    </source>
</reference>
<organism evidence="3 4">
    <name type="scientific">Coprobacter secundus subsp. similis</name>
    <dbReference type="NCBI Taxonomy" id="2751153"/>
    <lineage>
        <taxon>Bacteria</taxon>
        <taxon>Pseudomonadati</taxon>
        <taxon>Bacteroidota</taxon>
        <taxon>Bacteroidia</taxon>
        <taxon>Bacteroidales</taxon>
        <taxon>Barnesiellaceae</taxon>
        <taxon>Coprobacter</taxon>
    </lineage>
</organism>
<dbReference type="Gene3D" id="3.40.50.1820">
    <property type="entry name" value="alpha/beta hydrolase"/>
    <property type="match status" value="1"/>
</dbReference>
<evidence type="ECO:0000313" key="3">
    <source>
        <dbReference type="EMBL" id="BCI64863.1"/>
    </source>
</evidence>
<dbReference type="KEGG" id="copr:Cop2CBH44_32160"/>
<accession>A0A7G1I0U8</accession>
<dbReference type="InterPro" id="IPR039069">
    <property type="entry name" value="CE7"/>
</dbReference>
<dbReference type="SUPFAM" id="SSF53474">
    <property type="entry name" value="alpha/beta-Hydrolases"/>
    <property type="match status" value="1"/>
</dbReference>
<evidence type="ECO:0000313" key="4">
    <source>
        <dbReference type="Proteomes" id="UP000594042"/>
    </source>
</evidence>
<dbReference type="Proteomes" id="UP000594042">
    <property type="component" value="Chromosome"/>
</dbReference>
<evidence type="ECO:0000256" key="1">
    <source>
        <dbReference type="PIRSR" id="PIRSR639069-1"/>
    </source>
</evidence>
<keyword evidence="4" id="KW-1185">Reference proteome</keyword>
<dbReference type="InterPro" id="IPR029058">
    <property type="entry name" value="AB_hydrolase_fold"/>
</dbReference>
<protein>
    <submittedName>
        <fullName evidence="3">Cephalosporin deacetylase</fullName>
    </submittedName>
</protein>
<feature type="domain" description="Acetyl xylan esterase" evidence="2">
    <location>
        <begin position="125"/>
        <end position="413"/>
    </location>
</feature>
<evidence type="ECO:0000259" key="2">
    <source>
        <dbReference type="Pfam" id="PF05448"/>
    </source>
</evidence>
<dbReference type="InterPro" id="IPR008391">
    <property type="entry name" value="AXE1_dom"/>
</dbReference>
<proteinExistence type="predicted"/>
<dbReference type="AlphaFoldDB" id="A0A7G1I0U8"/>
<name>A0A7G1I0U8_9BACT</name>
<dbReference type="PANTHER" id="PTHR40111">
    <property type="entry name" value="CEPHALOSPORIN-C DEACETYLASE"/>
    <property type="match status" value="1"/>
</dbReference>
<sequence>MLFVGFFLCTLLLSAQRNMNKDFVNIRMVPDHQDWTYKVGEKPRLKVSVEKSTTPVGSVMLTYAIGPEMMAPTLTKKVTLKDGTGTIDMGTVKEPGFLTCRATVVVDGTTYSNWVTVGFEPEKIQPTVPYPKDFVEYWEGQKEIADRVPLDVEMQLLPDRCTAKVNVYEVSYAVNKSGARFYGILCIPKAEGKYPAVLHVPGAGVRPYNGVIDMAEKGIITLQVGIHGIPVTYPDRLYRDLRTGILQSYNTYNLDQRDNYYYNRVYIGCKRGVDVIFSLPQFDGERVAVTGGSQGGALSVVVAALDSRIKCLSAFYPALSDMTGYLHNRAGGWPHMLRNAETVNRANNTKEKLETISYYDVVNFARQLKVPVFFSWGYNDQVCPPTSTYSVYNVVTAPKYLMLMQETAHWAYPEQYRAGNDFILKQFNLK</sequence>
<gene>
    <name evidence="3" type="ORF">Cop2CBH44_32160</name>
</gene>
<feature type="active site" description="Charge relay system" evidence="1">
    <location>
        <position position="409"/>
    </location>
</feature>
<feature type="active site" description="Charge relay system" evidence="1">
    <location>
        <position position="380"/>
    </location>
</feature>